<proteinExistence type="predicted"/>
<comment type="caution">
    <text evidence="3">The sequence shown here is derived from an EMBL/GenBank/DDBJ whole genome shotgun (WGS) entry which is preliminary data.</text>
</comment>
<organism evidence="3 4">
    <name type="scientific">Apiosordaria backusii</name>
    <dbReference type="NCBI Taxonomy" id="314023"/>
    <lineage>
        <taxon>Eukaryota</taxon>
        <taxon>Fungi</taxon>
        <taxon>Dikarya</taxon>
        <taxon>Ascomycota</taxon>
        <taxon>Pezizomycotina</taxon>
        <taxon>Sordariomycetes</taxon>
        <taxon>Sordariomycetidae</taxon>
        <taxon>Sordariales</taxon>
        <taxon>Lasiosphaeriaceae</taxon>
        <taxon>Apiosordaria</taxon>
    </lineage>
</organism>
<evidence type="ECO:0000313" key="4">
    <source>
        <dbReference type="Proteomes" id="UP001172159"/>
    </source>
</evidence>
<dbReference type="PANTHER" id="PTHR34587">
    <property type="entry name" value="VWFA DOMAIN-CONTAINING PROTEIN"/>
    <property type="match status" value="1"/>
</dbReference>
<feature type="compositionally biased region" description="Low complexity" evidence="1">
    <location>
        <begin position="303"/>
        <end position="321"/>
    </location>
</feature>
<reference evidence="3" key="1">
    <citation type="submission" date="2023-06" db="EMBL/GenBank/DDBJ databases">
        <title>Genome-scale phylogeny and comparative genomics of the fungal order Sordariales.</title>
        <authorList>
            <consortium name="Lawrence Berkeley National Laboratory"/>
            <person name="Hensen N."/>
            <person name="Bonometti L."/>
            <person name="Westerberg I."/>
            <person name="Brannstrom I.O."/>
            <person name="Guillou S."/>
            <person name="Cros-Aarteil S."/>
            <person name="Calhoun S."/>
            <person name="Haridas S."/>
            <person name="Kuo A."/>
            <person name="Mondo S."/>
            <person name="Pangilinan J."/>
            <person name="Riley R."/>
            <person name="Labutti K."/>
            <person name="Andreopoulos B."/>
            <person name="Lipzen A."/>
            <person name="Chen C."/>
            <person name="Yanf M."/>
            <person name="Daum C."/>
            <person name="Ng V."/>
            <person name="Clum A."/>
            <person name="Steindorff A."/>
            <person name="Ohm R."/>
            <person name="Martin F."/>
            <person name="Silar P."/>
            <person name="Natvig D."/>
            <person name="Lalanne C."/>
            <person name="Gautier V."/>
            <person name="Ament-Velasquez S.L."/>
            <person name="Kruys A."/>
            <person name="Hutchinson M.I."/>
            <person name="Powell A.J."/>
            <person name="Barry K."/>
            <person name="Miller A.N."/>
            <person name="Grigoriev I.V."/>
            <person name="Debuchy R."/>
            <person name="Gladieux P."/>
            <person name="Thoren M.H."/>
            <person name="Johannesson H."/>
        </authorList>
    </citation>
    <scope>NUCLEOTIDE SEQUENCE</scope>
    <source>
        <strain evidence="3">CBS 540.89</strain>
    </source>
</reference>
<sequence length="348" mass="35194">MAFKRLFGVSSLISLALAQAQNNNQGGATLDPEVIQQGSFVDGKSSLGAEAVQAASATSQNNFINFCKGQTLTNGLQITTGSCNGIVMGQIPAKDRMISSVIVNPANGATIPSNQDFEIVVQVTNLNAGAFTNAAATYYSAPQQLDNGNVVGHTHVTVQDTGADLNPQQPMDPQEFAFFKGINDAGNGQGRLSAAVTGGLPAGNYRVCTLTSAANHQPVIMPVAQRGAQDDCIRFTNAGGENAAGGNAAGGNAAGGNAAGGNAAGNNNENAGNNAGNNAAGNNEQGDGQNREGKGKGKGKGKNNGQQGQEGQQGQAGQEGQAVDPAAAPPPPAAARLARLARRRRFIA</sequence>
<dbReference type="PANTHER" id="PTHR34587:SF2">
    <property type="entry name" value="G-PROTEIN COUPLED RECEPTORS FAMILY 1 PROFILE DOMAIN-CONTAINING PROTEIN"/>
    <property type="match status" value="1"/>
</dbReference>
<keyword evidence="2" id="KW-0732">Signal</keyword>
<dbReference type="EMBL" id="JAUKTV010000015">
    <property type="protein sequence ID" value="KAK0714290.1"/>
    <property type="molecule type" value="Genomic_DNA"/>
</dbReference>
<dbReference type="AlphaFoldDB" id="A0AA40DSV9"/>
<feature type="signal peptide" evidence="2">
    <location>
        <begin position="1"/>
        <end position="20"/>
    </location>
</feature>
<evidence type="ECO:0000256" key="2">
    <source>
        <dbReference type="SAM" id="SignalP"/>
    </source>
</evidence>
<feature type="region of interest" description="Disordered" evidence="1">
    <location>
        <begin position="265"/>
        <end position="334"/>
    </location>
</feature>
<gene>
    <name evidence="3" type="ORF">B0T21DRAFT_297075</name>
</gene>
<evidence type="ECO:0000256" key="1">
    <source>
        <dbReference type="SAM" id="MobiDB-lite"/>
    </source>
</evidence>
<name>A0AA40DSV9_9PEZI</name>
<feature type="chain" id="PRO_5041379169" evidence="2">
    <location>
        <begin position="21"/>
        <end position="348"/>
    </location>
</feature>
<keyword evidence="4" id="KW-1185">Reference proteome</keyword>
<dbReference type="Proteomes" id="UP001172159">
    <property type="component" value="Unassembled WGS sequence"/>
</dbReference>
<dbReference type="InterPro" id="IPR053216">
    <property type="entry name" value="Appressorial_penetr-assoc"/>
</dbReference>
<accession>A0AA40DSV9</accession>
<feature type="compositionally biased region" description="Low complexity" evidence="1">
    <location>
        <begin position="265"/>
        <end position="284"/>
    </location>
</feature>
<evidence type="ECO:0000313" key="3">
    <source>
        <dbReference type="EMBL" id="KAK0714290.1"/>
    </source>
</evidence>
<protein>
    <submittedName>
        <fullName evidence="3">Uncharacterized protein</fullName>
    </submittedName>
</protein>